<comment type="caution">
    <text evidence="9">The sequence shown here is derived from an EMBL/GenBank/DDBJ whole genome shotgun (WGS) entry which is preliminary data.</text>
</comment>
<comment type="similarity">
    <text evidence="1">Belongs to the peptidase M4 family.</text>
</comment>
<evidence type="ECO:0000256" key="1">
    <source>
        <dbReference type="ARBA" id="ARBA00009388"/>
    </source>
</evidence>
<dbReference type="Pfam" id="PF01447">
    <property type="entry name" value="Peptidase_M4"/>
    <property type="match status" value="1"/>
</dbReference>
<dbReference type="AlphaFoldDB" id="A0A9P9AFE5"/>
<dbReference type="Gene3D" id="3.10.170.10">
    <property type="match status" value="1"/>
</dbReference>
<keyword evidence="3" id="KW-0479">Metal-binding</keyword>
<dbReference type="Proteomes" id="UP000777438">
    <property type="component" value="Unassembled WGS sequence"/>
</dbReference>
<feature type="domain" description="Peptidase M4" evidence="7">
    <location>
        <begin position="133"/>
        <end position="246"/>
    </location>
</feature>
<dbReference type="Gene3D" id="1.10.390.10">
    <property type="entry name" value="Neutral Protease Domain 2"/>
    <property type="match status" value="1"/>
</dbReference>
<evidence type="ECO:0000313" key="10">
    <source>
        <dbReference type="Proteomes" id="UP000777438"/>
    </source>
</evidence>
<dbReference type="Pfam" id="PF02868">
    <property type="entry name" value="Peptidase_M4_C"/>
    <property type="match status" value="1"/>
</dbReference>
<evidence type="ECO:0000256" key="2">
    <source>
        <dbReference type="ARBA" id="ARBA00022670"/>
    </source>
</evidence>
<keyword evidence="6 9" id="KW-0482">Metalloprotease</keyword>
<dbReference type="OrthoDB" id="5332336at2759"/>
<dbReference type="InterPro" id="IPR023612">
    <property type="entry name" value="Peptidase_M4"/>
</dbReference>
<dbReference type="InterPro" id="IPR027268">
    <property type="entry name" value="Peptidase_M4/M1_CTD_sf"/>
</dbReference>
<sequence>MCHFVPPSILEHIAHSEAVPEEARQAAIITLSADQDIREKRARALRRGEAPTAPGDSDVPPAQAPIVRPGFVPPGILEHVGQSELADAETRESARATLRSDAKIREQRAALVGPAATDEPHDPEAVALVLRRKIYDAENLASLPGTLVREEGAPRTRDRQVNNAYDGIGITVRFFHTVFGRNAINGKGGTPIVTVRYNPDPGSLGYNNAFWDGFQFVFGDGDGIIFDYFTDSLDVVAHELTHAITQYIAGIPYEKQAGGLNESISDVFAALVEQWHFNQTAADADWLTGQNLFPVAVKGAALRNIANPGTAYDDPILGRDGQIAHFSQYNDSLDVHYTSGIPNRAFYLIAIRFGGYAWQKAGKIWFETLRDPRVRHFGAAITFKNWADVTVDQAKTLFGVPAMIIVRNAWVSVGVLV</sequence>
<dbReference type="GO" id="GO:0004222">
    <property type="term" value="F:metalloendopeptidase activity"/>
    <property type="evidence" value="ECO:0007669"/>
    <property type="project" value="InterPro"/>
</dbReference>
<keyword evidence="4" id="KW-0378">Hydrolase</keyword>
<feature type="domain" description="Peptidase M4 C-terminal" evidence="8">
    <location>
        <begin position="249"/>
        <end position="415"/>
    </location>
</feature>
<dbReference type="EMBL" id="JAGPYM010000046">
    <property type="protein sequence ID" value="KAH6873474.1"/>
    <property type="molecule type" value="Genomic_DNA"/>
</dbReference>
<dbReference type="CDD" id="cd09597">
    <property type="entry name" value="M4_TLP"/>
    <property type="match status" value="1"/>
</dbReference>
<dbReference type="InterPro" id="IPR001570">
    <property type="entry name" value="Peptidase_M4_C_domain"/>
</dbReference>
<dbReference type="SUPFAM" id="SSF55486">
    <property type="entry name" value="Metalloproteases ('zincins'), catalytic domain"/>
    <property type="match status" value="1"/>
</dbReference>
<gene>
    <name evidence="9" type="ORF">B0T10DRAFT_416529</name>
</gene>
<reference evidence="9 10" key="1">
    <citation type="journal article" date="2021" name="Nat. Commun.">
        <title>Genetic determinants of endophytism in the Arabidopsis root mycobiome.</title>
        <authorList>
            <person name="Mesny F."/>
            <person name="Miyauchi S."/>
            <person name="Thiergart T."/>
            <person name="Pickel B."/>
            <person name="Atanasova L."/>
            <person name="Karlsson M."/>
            <person name="Huettel B."/>
            <person name="Barry K.W."/>
            <person name="Haridas S."/>
            <person name="Chen C."/>
            <person name="Bauer D."/>
            <person name="Andreopoulos W."/>
            <person name="Pangilinan J."/>
            <person name="LaButti K."/>
            <person name="Riley R."/>
            <person name="Lipzen A."/>
            <person name="Clum A."/>
            <person name="Drula E."/>
            <person name="Henrissat B."/>
            <person name="Kohler A."/>
            <person name="Grigoriev I.V."/>
            <person name="Martin F.M."/>
            <person name="Hacquard S."/>
        </authorList>
    </citation>
    <scope>NUCLEOTIDE SEQUENCE [LARGE SCALE GENOMIC DNA]</scope>
    <source>
        <strain evidence="9 10">MPI-CAGE-CH-0241</strain>
    </source>
</reference>
<dbReference type="InterPro" id="IPR052759">
    <property type="entry name" value="Metalloprotease_M4"/>
</dbReference>
<evidence type="ECO:0000256" key="3">
    <source>
        <dbReference type="ARBA" id="ARBA00022723"/>
    </source>
</evidence>
<evidence type="ECO:0000313" key="9">
    <source>
        <dbReference type="EMBL" id="KAH6873474.1"/>
    </source>
</evidence>
<dbReference type="PRINTS" id="PR00730">
    <property type="entry name" value="THERMOLYSIN"/>
</dbReference>
<dbReference type="GO" id="GO:0006508">
    <property type="term" value="P:proteolysis"/>
    <property type="evidence" value="ECO:0007669"/>
    <property type="project" value="UniProtKB-KW"/>
</dbReference>
<accession>A0A9P9AFE5</accession>
<dbReference type="PANTHER" id="PTHR43579">
    <property type="match status" value="1"/>
</dbReference>
<evidence type="ECO:0000256" key="4">
    <source>
        <dbReference type="ARBA" id="ARBA00022801"/>
    </source>
</evidence>
<evidence type="ECO:0000256" key="6">
    <source>
        <dbReference type="ARBA" id="ARBA00023049"/>
    </source>
</evidence>
<evidence type="ECO:0000256" key="5">
    <source>
        <dbReference type="ARBA" id="ARBA00022833"/>
    </source>
</evidence>
<keyword evidence="10" id="KW-1185">Reference proteome</keyword>
<name>A0A9P9AFE5_9HYPO</name>
<proteinExistence type="inferred from homology"/>
<dbReference type="GO" id="GO:0046872">
    <property type="term" value="F:metal ion binding"/>
    <property type="evidence" value="ECO:0007669"/>
    <property type="project" value="UniProtKB-KW"/>
</dbReference>
<evidence type="ECO:0000259" key="7">
    <source>
        <dbReference type="Pfam" id="PF01447"/>
    </source>
</evidence>
<dbReference type="PANTHER" id="PTHR43579:SF1">
    <property type="entry name" value="NEUTRAL METALLOPROTEINASE"/>
    <property type="match status" value="1"/>
</dbReference>
<keyword evidence="5" id="KW-0862">Zinc</keyword>
<keyword evidence="2" id="KW-0645">Protease</keyword>
<evidence type="ECO:0000259" key="8">
    <source>
        <dbReference type="Pfam" id="PF02868"/>
    </source>
</evidence>
<protein>
    <submittedName>
        <fullName evidence="9">Metalloprotease</fullName>
    </submittedName>
</protein>
<organism evidence="9 10">
    <name type="scientific">Thelonectria olida</name>
    <dbReference type="NCBI Taxonomy" id="1576542"/>
    <lineage>
        <taxon>Eukaryota</taxon>
        <taxon>Fungi</taxon>
        <taxon>Dikarya</taxon>
        <taxon>Ascomycota</taxon>
        <taxon>Pezizomycotina</taxon>
        <taxon>Sordariomycetes</taxon>
        <taxon>Hypocreomycetidae</taxon>
        <taxon>Hypocreales</taxon>
        <taxon>Nectriaceae</taxon>
        <taxon>Thelonectria</taxon>
    </lineage>
</organism>
<dbReference type="InterPro" id="IPR013856">
    <property type="entry name" value="Peptidase_M4_domain"/>
</dbReference>